<name>A0A3C1KLT4_9GAMM</name>
<proteinExistence type="predicted"/>
<dbReference type="InterPro" id="IPR050218">
    <property type="entry name" value="LptD"/>
</dbReference>
<dbReference type="PANTHER" id="PTHR30189:SF1">
    <property type="entry name" value="LPS-ASSEMBLY PROTEIN LPTD"/>
    <property type="match status" value="1"/>
</dbReference>
<protein>
    <submittedName>
        <fullName evidence="1">LPS-assembly protein LptD</fullName>
    </submittedName>
</protein>
<organism evidence="1 2">
    <name type="scientific">Haliea salexigens</name>
    <dbReference type="NCBI Taxonomy" id="287487"/>
    <lineage>
        <taxon>Bacteria</taxon>
        <taxon>Pseudomonadati</taxon>
        <taxon>Pseudomonadota</taxon>
        <taxon>Gammaproteobacteria</taxon>
        <taxon>Cellvibrionales</taxon>
        <taxon>Halieaceae</taxon>
        <taxon>Haliea</taxon>
    </lineage>
</organism>
<dbReference type="GO" id="GO:1990351">
    <property type="term" value="C:transporter complex"/>
    <property type="evidence" value="ECO:0007669"/>
    <property type="project" value="TreeGrafter"/>
</dbReference>
<dbReference type="EMBL" id="DMND01000079">
    <property type="protein sequence ID" value="HAN27186.1"/>
    <property type="molecule type" value="Genomic_DNA"/>
</dbReference>
<evidence type="ECO:0000313" key="2">
    <source>
        <dbReference type="Proteomes" id="UP000259273"/>
    </source>
</evidence>
<dbReference type="GO" id="GO:0009279">
    <property type="term" value="C:cell outer membrane"/>
    <property type="evidence" value="ECO:0007669"/>
    <property type="project" value="TreeGrafter"/>
</dbReference>
<accession>A0A3C1KLT4</accession>
<dbReference type="PANTHER" id="PTHR30189">
    <property type="entry name" value="LPS-ASSEMBLY PROTEIN"/>
    <property type="match status" value="1"/>
</dbReference>
<comment type="caution">
    <text evidence="1">The sequence shown here is derived from an EMBL/GenBank/DDBJ whole genome shotgun (WGS) entry which is preliminary data.</text>
</comment>
<reference evidence="1 2" key="1">
    <citation type="journal article" date="2018" name="Nat. Biotechnol.">
        <title>A standardized bacterial taxonomy based on genome phylogeny substantially revises the tree of life.</title>
        <authorList>
            <person name="Parks D.H."/>
            <person name="Chuvochina M."/>
            <person name="Waite D.W."/>
            <person name="Rinke C."/>
            <person name="Skarshewski A."/>
            <person name="Chaumeil P.A."/>
            <person name="Hugenholtz P."/>
        </authorList>
    </citation>
    <scope>NUCLEOTIDE SEQUENCE [LARGE SCALE GENOMIC DNA]</scope>
    <source>
        <strain evidence="1">UBA9158</strain>
    </source>
</reference>
<dbReference type="AlphaFoldDB" id="A0A3C1KLT4"/>
<gene>
    <name evidence="1" type="ORF">DCP75_05605</name>
</gene>
<sequence length="296" mass="32554">MRHFAIVLGLLAMSAVADDAKELDWVSTGETPEAERDAQCLRCGGRYVDPLAESDPDDRPEISDIRARATESELQGDDVYLRGGVSVDQGYRQLRGEDGYFDRAEREGTVSGGITLREPGVLLRGEEASYSANSGEASIRDSEFVLHEQHLNGSAAQLRRAADGTLYIHDGRVSYCAPDDEEWAMRADSIKLDLVEGLGTATGAKLDVAGVPVLYLPWVRFPLDDRRRTGLLWPDISSDSNGGLDLAVPVYLNLAPNYDALYTPRFIQERGLNHEIATRYLSRNTGMWSVGGTWMG</sequence>
<evidence type="ECO:0000313" key="1">
    <source>
        <dbReference type="EMBL" id="HAN27186.1"/>
    </source>
</evidence>
<dbReference type="Proteomes" id="UP000259273">
    <property type="component" value="Unassembled WGS sequence"/>
</dbReference>
<feature type="non-terminal residue" evidence="1">
    <location>
        <position position="296"/>
    </location>
</feature>